<dbReference type="SUPFAM" id="SSF51735">
    <property type="entry name" value="NAD(P)-binding Rossmann-fold domains"/>
    <property type="match status" value="1"/>
</dbReference>
<dbReference type="InterPro" id="IPR050984">
    <property type="entry name" value="Gfo/Idh/MocA_domain"/>
</dbReference>
<comment type="caution">
    <text evidence="9">The sequence shown here is derived from an EMBL/GenBank/DDBJ whole genome shotgun (WGS) entry which is preliminary data.</text>
</comment>
<dbReference type="SUPFAM" id="SSF55347">
    <property type="entry name" value="Glyceraldehyde-3-phosphate dehydrogenase-like, C-terminal domain"/>
    <property type="match status" value="1"/>
</dbReference>
<dbReference type="GO" id="GO:0047837">
    <property type="term" value="F:D-xylose 1-dehydrogenase (NADP+) activity"/>
    <property type="evidence" value="ECO:0007669"/>
    <property type="project" value="UniProtKB-EC"/>
</dbReference>
<dbReference type="EMBL" id="CAJMWV010002832">
    <property type="protein sequence ID" value="CAE6471078.1"/>
    <property type="molecule type" value="Genomic_DNA"/>
</dbReference>
<feature type="domain" description="Gfo/Idh/MocA-like oxidoreductase N-terminal" evidence="6">
    <location>
        <begin position="384"/>
        <end position="514"/>
    </location>
</feature>
<evidence type="ECO:0000313" key="9">
    <source>
        <dbReference type="EMBL" id="CAE6471078.1"/>
    </source>
</evidence>
<feature type="domain" description="Sialidase" evidence="7">
    <location>
        <begin position="31"/>
        <end position="336"/>
    </location>
</feature>
<evidence type="ECO:0000313" key="10">
    <source>
        <dbReference type="Proteomes" id="UP000663831"/>
    </source>
</evidence>
<keyword evidence="2" id="KW-0560">Oxidoreductase</keyword>
<comment type="similarity">
    <text evidence="1">Belongs to the Gfo/Idh/MocA family.</text>
</comment>
<name>A0A8H3GY15_9AGAM</name>
<sequence length="751" mass="82406">MGSIIQKEFIVIDDCRQPECHASTLVVVRDHVLAAWFGGEKEGLPDVKIWLSKRSRSGEWSQPRVVAVEDGVTHWNPVLFTPDPIKAPDRVILFYKTGTPIPRWKTWKIESTDGGVTWSPRQELVSGDESGGRGPVKNPVIVLANGDWASGASVEVTLPNGKGVWDSFCDISPAGTEQGTLWIRSPLIPLDRESFKGEGIIQPSLWESTIVTENGTTTTLHMLTRSSNGWVCRSDSFDNGRSWSPAYSTVLPNNNSGLCVTKMRDDRLVCIHNPVGGSWGARTPLVASISADNGMTWERWAVLDDQAPPEGFAGISAVETGIVSDGRSEFSYPTVVPTPLTEPIGVLCTWTWQRRGVSFAKIFDSKVGSNGAGKKFRSTVEPTRWGILGCGGISSKFVKDLLIDPSTRGVVDVSHVITAVASRSLLRGQEWIKETCPDNASAIEVYGTYEELLEDPHVDIIYIGTPHSHHFQNAKSCLNAGKHVLCEKAFTVNAAQARALKTLAKSKNLFLMEGMWTRFFPLVKSVQQELASGVIGDVKRVYADFGEPYAHPIASLPPTHRMLSPALAGGTLHDLFPYPLFWALITLYHLPANERTPPSQIAASSILHPNTGVDIQTTAILNFAKIGAQAILSSSLEVPTPRDQVVLIQGTKGDLVIPLIPPGRPTKYYIRLRSEEKRNANYDESARTFDIPGHGLFWEADECARCLARGEIESSSMPLDESIFAMDILDEIRRQTGIKFLAEIESATWAD</sequence>
<comment type="catalytic activity">
    <reaction evidence="5">
        <text>D-xylose + NADP(+) = D-xylono-1,5-lactone + NADPH + H(+)</text>
        <dbReference type="Rhea" id="RHEA:22000"/>
        <dbReference type="ChEBI" id="CHEBI:15378"/>
        <dbReference type="ChEBI" id="CHEBI:15867"/>
        <dbReference type="ChEBI" id="CHEBI:53455"/>
        <dbReference type="ChEBI" id="CHEBI:57783"/>
        <dbReference type="ChEBI" id="CHEBI:58349"/>
        <dbReference type="EC" id="1.1.1.179"/>
    </reaction>
</comment>
<evidence type="ECO:0000256" key="3">
    <source>
        <dbReference type="ARBA" id="ARBA00038984"/>
    </source>
</evidence>
<feature type="domain" description="GFO/IDH/MocA-like oxidoreductase" evidence="8">
    <location>
        <begin position="525"/>
        <end position="655"/>
    </location>
</feature>
<dbReference type="Gene3D" id="2.120.10.10">
    <property type="match status" value="1"/>
</dbReference>
<dbReference type="Gene3D" id="3.30.360.10">
    <property type="entry name" value="Dihydrodipicolinate Reductase, domain 2"/>
    <property type="match status" value="1"/>
</dbReference>
<proteinExistence type="inferred from homology"/>
<dbReference type="Pfam" id="PF01408">
    <property type="entry name" value="GFO_IDH_MocA"/>
    <property type="match status" value="1"/>
</dbReference>
<evidence type="ECO:0000259" key="6">
    <source>
        <dbReference type="Pfam" id="PF01408"/>
    </source>
</evidence>
<dbReference type="GO" id="GO:0000166">
    <property type="term" value="F:nucleotide binding"/>
    <property type="evidence" value="ECO:0007669"/>
    <property type="project" value="InterPro"/>
</dbReference>
<organism evidence="9 10">
    <name type="scientific">Rhizoctonia solani</name>
    <dbReference type="NCBI Taxonomy" id="456999"/>
    <lineage>
        <taxon>Eukaryota</taxon>
        <taxon>Fungi</taxon>
        <taxon>Dikarya</taxon>
        <taxon>Basidiomycota</taxon>
        <taxon>Agaricomycotina</taxon>
        <taxon>Agaricomycetes</taxon>
        <taxon>Cantharellales</taxon>
        <taxon>Ceratobasidiaceae</taxon>
        <taxon>Rhizoctonia</taxon>
    </lineage>
</organism>
<evidence type="ECO:0000256" key="2">
    <source>
        <dbReference type="ARBA" id="ARBA00023002"/>
    </source>
</evidence>
<dbReference type="Pfam" id="PF13088">
    <property type="entry name" value="BNR_2"/>
    <property type="match status" value="1"/>
</dbReference>
<evidence type="ECO:0000259" key="8">
    <source>
        <dbReference type="Pfam" id="PF22725"/>
    </source>
</evidence>
<evidence type="ECO:0000256" key="4">
    <source>
        <dbReference type="ARBA" id="ARBA00042988"/>
    </source>
</evidence>
<protein>
    <recommendedName>
        <fullName evidence="3">D-xylose 1-dehydrogenase (NADP(+), D-xylono-1,5-lactone-forming)</fullName>
        <ecNumber evidence="3">1.1.1.179</ecNumber>
    </recommendedName>
    <alternativeName>
        <fullName evidence="4">D-xylose-NADP dehydrogenase</fullName>
    </alternativeName>
</protein>
<dbReference type="InterPro" id="IPR055170">
    <property type="entry name" value="GFO_IDH_MocA-like_dom"/>
</dbReference>
<dbReference type="Proteomes" id="UP000663831">
    <property type="component" value="Unassembled WGS sequence"/>
</dbReference>
<dbReference type="Pfam" id="PF22725">
    <property type="entry name" value="GFO_IDH_MocA_C3"/>
    <property type="match status" value="1"/>
</dbReference>
<reference evidence="9" key="1">
    <citation type="submission" date="2021-01" db="EMBL/GenBank/DDBJ databases">
        <authorList>
            <person name="Kaushik A."/>
        </authorList>
    </citation>
    <scope>NUCLEOTIDE SEQUENCE</scope>
    <source>
        <strain evidence="9">AG3-1AP</strain>
    </source>
</reference>
<dbReference type="AlphaFoldDB" id="A0A8H3GY15"/>
<accession>A0A8H3GY15</accession>
<dbReference type="PANTHER" id="PTHR22604:SF105">
    <property type="entry name" value="TRANS-1,2-DIHYDROBENZENE-1,2-DIOL DEHYDROGENASE"/>
    <property type="match status" value="1"/>
</dbReference>
<dbReference type="InterPro" id="IPR011040">
    <property type="entry name" value="Sialidase"/>
</dbReference>
<dbReference type="InterPro" id="IPR036278">
    <property type="entry name" value="Sialidase_sf"/>
</dbReference>
<dbReference type="InterPro" id="IPR036291">
    <property type="entry name" value="NAD(P)-bd_dom_sf"/>
</dbReference>
<dbReference type="EC" id="1.1.1.179" evidence="3"/>
<evidence type="ECO:0000256" key="5">
    <source>
        <dbReference type="ARBA" id="ARBA00049233"/>
    </source>
</evidence>
<dbReference type="Gene3D" id="3.40.50.720">
    <property type="entry name" value="NAD(P)-binding Rossmann-like Domain"/>
    <property type="match status" value="1"/>
</dbReference>
<gene>
    <name evidence="9" type="ORF">RDB_LOCUS86612</name>
</gene>
<dbReference type="SUPFAM" id="SSF50939">
    <property type="entry name" value="Sialidases"/>
    <property type="match status" value="1"/>
</dbReference>
<evidence type="ECO:0000259" key="7">
    <source>
        <dbReference type="Pfam" id="PF13088"/>
    </source>
</evidence>
<dbReference type="CDD" id="cd15482">
    <property type="entry name" value="Sialidase_non-viral"/>
    <property type="match status" value="1"/>
</dbReference>
<evidence type="ECO:0000256" key="1">
    <source>
        <dbReference type="ARBA" id="ARBA00010928"/>
    </source>
</evidence>
<dbReference type="InterPro" id="IPR000683">
    <property type="entry name" value="Gfo/Idh/MocA-like_OxRdtase_N"/>
</dbReference>
<dbReference type="PANTHER" id="PTHR22604">
    <property type="entry name" value="OXIDOREDUCTASES"/>
    <property type="match status" value="1"/>
</dbReference>